<dbReference type="AlphaFoldDB" id="A0A8S1RS91"/>
<dbReference type="Proteomes" id="UP000692954">
    <property type="component" value="Unassembled WGS sequence"/>
</dbReference>
<comment type="caution">
    <text evidence="1">The sequence shown here is derived from an EMBL/GenBank/DDBJ whole genome shotgun (WGS) entry which is preliminary data.</text>
</comment>
<dbReference type="PANTHER" id="PTHR33706">
    <property type="entry name" value="MORN VARIANT REPEAT PROTEIN"/>
    <property type="match status" value="1"/>
</dbReference>
<dbReference type="EMBL" id="CAJJDN010000264">
    <property type="protein sequence ID" value="CAD8130122.1"/>
    <property type="molecule type" value="Genomic_DNA"/>
</dbReference>
<sequence>MNFSPNWKEQIFEKEIKNWNKQLKRIEKVKIQIKFTKDHQIIYSKDGSNLRIEKHPGIINYPNLFNNMDQIVNLQWSGQYDQNNKKNGKWIASWNEEDILKNVGGYYKDGQKQGFWKDLFLNFWNKGQVLETGEYQNGFRIGNWNYICYYKKIRGGFYNKDGYKQGKWVEFDEGFYNGKQIAYHGEYDIKEIINKCNIILLKEIQQFFSGGGQYDQEGSEKKIGKWVELDETFYDDKQITYIGEYNLNGSKVGQWDVIFQYKQIGGGQYNQEGGNKKVGNWVELEDGFNQHKQVTYIGEYNFNGCKVGQWDVIFQYKQIGGGQYDKDGSDKKFGKWVELDDGFNQHKQVTYIGDYNINGKKVGRWDIWLRKEQIFANDKNDNVGGGEYDQEGFQKKIGKWAELDESFNYYKQFIYIGDYNMNGMKTGVWNKINLKFNSLCGCVNFDENGNEIYRSENNAIIYVGEFNMNKKVGRWQIMFDKRDEKFYKQVHIYVFRGGGLYKLEGSEKKTGQWVELDEKFYDDKQVTYIGEYNLNGSKVGRWDIWFQKKNEEQTNDNMQIIFKYKEYNMRFSGGGSYDQEGSQKKFGKWIELDEGFQFFKQVTYIGEYNINGMKQGRWDIWFQKTNGDMTNVNIGGGSYEGEQNKIGRWVELDKNFWLGKQVIYNGEYNMKGMKIGTWVEIDIKENVKLSEKKYDI</sequence>
<reference evidence="1" key="1">
    <citation type="submission" date="2021-01" db="EMBL/GenBank/DDBJ databases">
        <authorList>
            <consortium name="Genoscope - CEA"/>
            <person name="William W."/>
        </authorList>
    </citation>
    <scope>NUCLEOTIDE SEQUENCE</scope>
</reference>
<name>A0A8S1RS91_9CILI</name>
<protein>
    <submittedName>
        <fullName evidence="1">Uncharacterized protein</fullName>
    </submittedName>
</protein>
<evidence type="ECO:0000313" key="2">
    <source>
        <dbReference type="Proteomes" id="UP000692954"/>
    </source>
</evidence>
<gene>
    <name evidence="1" type="ORF">PSON_ATCC_30995.1.T2640008</name>
</gene>
<dbReference type="OrthoDB" id="319461at2759"/>
<dbReference type="PANTHER" id="PTHR33706:SF1">
    <property type="entry name" value="TPR REPEAT PROTEIN"/>
    <property type="match status" value="1"/>
</dbReference>
<evidence type="ECO:0000313" key="1">
    <source>
        <dbReference type="EMBL" id="CAD8130122.1"/>
    </source>
</evidence>
<proteinExistence type="predicted"/>
<organism evidence="1 2">
    <name type="scientific">Paramecium sonneborni</name>
    <dbReference type="NCBI Taxonomy" id="65129"/>
    <lineage>
        <taxon>Eukaryota</taxon>
        <taxon>Sar</taxon>
        <taxon>Alveolata</taxon>
        <taxon>Ciliophora</taxon>
        <taxon>Intramacronucleata</taxon>
        <taxon>Oligohymenophorea</taxon>
        <taxon>Peniculida</taxon>
        <taxon>Parameciidae</taxon>
        <taxon>Paramecium</taxon>
    </lineage>
</organism>
<accession>A0A8S1RS91</accession>
<keyword evidence="2" id="KW-1185">Reference proteome</keyword>